<dbReference type="AlphaFoldDB" id="A0A6P1W851"/>
<dbReference type="Pfam" id="PF01638">
    <property type="entry name" value="HxlR"/>
    <property type="match status" value="1"/>
</dbReference>
<evidence type="ECO:0000313" key="6">
    <source>
        <dbReference type="Proteomes" id="UP000464577"/>
    </source>
</evidence>
<dbReference type="EMBL" id="CP045997">
    <property type="protein sequence ID" value="QHW00091.1"/>
    <property type="molecule type" value="Genomic_DNA"/>
</dbReference>
<dbReference type="PANTHER" id="PTHR33204">
    <property type="entry name" value="TRANSCRIPTIONAL REGULATOR, MARR FAMILY"/>
    <property type="match status" value="1"/>
</dbReference>
<organism evidence="5 6">
    <name type="scientific">Spirosoma endbachense</name>
    <dbReference type="NCBI Taxonomy" id="2666025"/>
    <lineage>
        <taxon>Bacteria</taxon>
        <taxon>Pseudomonadati</taxon>
        <taxon>Bacteroidota</taxon>
        <taxon>Cytophagia</taxon>
        <taxon>Cytophagales</taxon>
        <taxon>Cytophagaceae</taxon>
        <taxon>Spirosoma</taxon>
    </lineage>
</organism>
<proteinExistence type="predicted"/>
<evidence type="ECO:0000313" key="5">
    <source>
        <dbReference type="EMBL" id="QHW00091.1"/>
    </source>
</evidence>
<dbReference type="GO" id="GO:0003677">
    <property type="term" value="F:DNA binding"/>
    <property type="evidence" value="ECO:0007669"/>
    <property type="project" value="UniProtKB-KW"/>
</dbReference>
<dbReference type="InterPro" id="IPR002577">
    <property type="entry name" value="HTH_HxlR"/>
</dbReference>
<evidence type="ECO:0000256" key="1">
    <source>
        <dbReference type="ARBA" id="ARBA00023015"/>
    </source>
</evidence>
<feature type="domain" description="HTH hxlR-type" evidence="4">
    <location>
        <begin position="12"/>
        <end position="110"/>
    </location>
</feature>
<reference evidence="5 6" key="1">
    <citation type="submission" date="2019-11" db="EMBL/GenBank/DDBJ databases">
        <title>Spirosoma endbachense sp. nov., isolated from a natural salt meadow.</title>
        <authorList>
            <person name="Rojas J."/>
            <person name="Ambika Manirajan B."/>
            <person name="Ratering S."/>
            <person name="Suarez C."/>
            <person name="Geissler-Plaum R."/>
            <person name="Schnell S."/>
        </authorList>
    </citation>
    <scope>NUCLEOTIDE SEQUENCE [LARGE SCALE GENOMIC DNA]</scope>
    <source>
        <strain evidence="5 6">I-24</strain>
    </source>
</reference>
<dbReference type="RefSeq" id="WP_162390482.1">
    <property type="nucleotide sequence ID" value="NZ_CP045997.1"/>
</dbReference>
<evidence type="ECO:0000256" key="2">
    <source>
        <dbReference type="ARBA" id="ARBA00023125"/>
    </source>
</evidence>
<gene>
    <name evidence="5" type="ORF">GJR95_35980</name>
</gene>
<keyword evidence="3" id="KW-0804">Transcription</keyword>
<evidence type="ECO:0000256" key="3">
    <source>
        <dbReference type="ARBA" id="ARBA00023163"/>
    </source>
</evidence>
<dbReference type="PROSITE" id="PS51118">
    <property type="entry name" value="HTH_HXLR"/>
    <property type="match status" value="1"/>
</dbReference>
<dbReference type="PANTHER" id="PTHR33204:SF29">
    <property type="entry name" value="TRANSCRIPTIONAL REGULATOR"/>
    <property type="match status" value="1"/>
</dbReference>
<protein>
    <submittedName>
        <fullName evidence="5">Transcriptional regulator</fullName>
    </submittedName>
</protein>
<name>A0A6P1W851_9BACT</name>
<dbReference type="InterPro" id="IPR036388">
    <property type="entry name" value="WH-like_DNA-bd_sf"/>
</dbReference>
<keyword evidence="1" id="KW-0805">Transcription regulation</keyword>
<evidence type="ECO:0000259" key="4">
    <source>
        <dbReference type="PROSITE" id="PS51118"/>
    </source>
</evidence>
<dbReference type="Gene3D" id="1.10.10.10">
    <property type="entry name" value="Winged helix-like DNA-binding domain superfamily/Winged helix DNA-binding domain"/>
    <property type="match status" value="1"/>
</dbReference>
<keyword evidence="2" id="KW-0238">DNA-binding</keyword>
<accession>A0A6P1W851</accession>
<dbReference type="Proteomes" id="UP000464577">
    <property type="component" value="Chromosome"/>
</dbReference>
<keyword evidence="6" id="KW-1185">Reference proteome</keyword>
<dbReference type="InterPro" id="IPR036390">
    <property type="entry name" value="WH_DNA-bd_sf"/>
</dbReference>
<dbReference type="SUPFAM" id="SSF46785">
    <property type="entry name" value="Winged helix' DNA-binding domain"/>
    <property type="match status" value="1"/>
</dbReference>
<sequence>MYERKLPVELDCGLHLFMEVMNGKWKISLIWSIHSGIRRPGELQRKIPKASRRLLDNQLNQLVEHGILSKTTFNQLPLKVEYELTPLGQSLIPIIELTAQWGEDHRSLLEPLFTRERIEATR</sequence>
<dbReference type="KEGG" id="senf:GJR95_35980"/>